<sequence length="500" mass="52405">MTGSVLLRRVRLVDLDGSKGSAEPIDVAIRAGVIEAIGPVLPSAELEVVEGEGRWAIPGLWDAHVHAAQWVRTGRMLPLGSATRAEGVLAAVAGAVENVASGRTLLGFGYRSAGWPRPGTVAELDAVSRGRAVALVSGDAHNGWLNSAAFDLLGVRRRSGPVSENEWFELLRRLDELPGAAPEPSDFVEPMAALAAIGVTGLIDFEFENSFLDWPARFAAGADAVRVRAGVYPHQLDEVIGLGLRTGDALPGTGGLATMGPLKIISDGSLGSRTAWTREPYSDRPATPEHPCGQSNYAFDELRELLSRAKDAGLQVALHAIGDRANEVAIDAFAASGARGSIEHAQLITPSDVRRLAQLGVRASVQPAHLLDDRDLTERVWGERASNAFPLRTMLNAGVELALGSDAPVAALDPWLAIATAVHRSGDERPGWHAEQSLTAPEALAASVDGRRLVTGGVGDVVLLDHDPLALSDDSAAAAASLRATRAALTVCAGRVTHAA</sequence>
<evidence type="ECO:0000313" key="3">
    <source>
        <dbReference type="Proteomes" id="UP000238164"/>
    </source>
</evidence>
<dbReference type="InterPro" id="IPR013108">
    <property type="entry name" value="Amidohydro_3"/>
</dbReference>
<proteinExistence type="predicted"/>
<dbReference type="PANTHER" id="PTHR22642:SF2">
    <property type="entry name" value="PROTEIN LONG AFTER FAR-RED 3"/>
    <property type="match status" value="1"/>
</dbReference>
<name>A0A2N9JKF5_9ACTN</name>
<dbReference type="OrthoDB" id="3238066at2"/>
<dbReference type="Gene3D" id="3.20.20.140">
    <property type="entry name" value="Metal-dependent hydrolases"/>
    <property type="match status" value="1"/>
</dbReference>
<dbReference type="EMBL" id="LT985188">
    <property type="protein sequence ID" value="SPD88524.1"/>
    <property type="molecule type" value="Genomic_DNA"/>
</dbReference>
<dbReference type="Gene3D" id="2.30.40.10">
    <property type="entry name" value="Urease, subunit C, domain 1"/>
    <property type="match status" value="1"/>
</dbReference>
<feature type="domain" description="Amidohydrolase 3" evidence="1">
    <location>
        <begin position="48"/>
        <end position="498"/>
    </location>
</feature>
<accession>A0A2N9JKF5</accession>
<dbReference type="RefSeq" id="WP_105187013.1">
    <property type="nucleotide sequence ID" value="NZ_BAAAGO010000001.1"/>
</dbReference>
<dbReference type="InterPro" id="IPR032466">
    <property type="entry name" value="Metal_Hydrolase"/>
</dbReference>
<dbReference type="Pfam" id="PF07969">
    <property type="entry name" value="Amidohydro_3"/>
    <property type="match status" value="1"/>
</dbReference>
<dbReference type="SUPFAM" id="SSF51338">
    <property type="entry name" value="Composite domain of metallo-dependent hydrolases"/>
    <property type="match status" value="1"/>
</dbReference>
<dbReference type="PANTHER" id="PTHR22642">
    <property type="entry name" value="IMIDAZOLONEPROPIONASE"/>
    <property type="match status" value="1"/>
</dbReference>
<dbReference type="Proteomes" id="UP000238164">
    <property type="component" value="Chromosome 1"/>
</dbReference>
<dbReference type="SUPFAM" id="SSF51556">
    <property type="entry name" value="Metallo-dependent hydrolases"/>
    <property type="match status" value="1"/>
</dbReference>
<dbReference type="GO" id="GO:0016810">
    <property type="term" value="F:hydrolase activity, acting on carbon-nitrogen (but not peptide) bonds"/>
    <property type="evidence" value="ECO:0007669"/>
    <property type="project" value="InterPro"/>
</dbReference>
<organism evidence="2 3">
    <name type="scientific">Micropruina glycogenica</name>
    <dbReference type="NCBI Taxonomy" id="75385"/>
    <lineage>
        <taxon>Bacteria</taxon>
        <taxon>Bacillati</taxon>
        <taxon>Actinomycetota</taxon>
        <taxon>Actinomycetes</taxon>
        <taxon>Propionibacteriales</taxon>
        <taxon>Nocardioidaceae</taxon>
        <taxon>Micropruina</taxon>
    </lineage>
</organism>
<evidence type="ECO:0000259" key="1">
    <source>
        <dbReference type="Pfam" id="PF07969"/>
    </source>
</evidence>
<dbReference type="KEGG" id="mgg:MPLG2_3494"/>
<evidence type="ECO:0000313" key="2">
    <source>
        <dbReference type="EMBL" id="SPD88524.1"/>
    </source>
</evidence>
<gene>
    <name evidence="2" type="ORF">MPLG2_3494</name>
</gene>
<dbReference type="AlphaFoldDB" id="A0A2N9JKF5"/>
<protein>
    <recommendedName>
        <fullName evidence="1">Amidohydrolase 3 domain-containing protein</fullName>
    </recommendedName>
</protein>
<dbReference type="InterPro" id="IPR011059">
    <property type="entry name" value="Metal-dep_hydrolase_composite"/>
</dbReference>
<dbReference type="Gene3D" id="3.10.310.70">
    <property type="match status" value="1"/>
</dbReference>
<reference evidence="2 3" key="1">
    <citation type="submission" date="2018-02" db="EMBL/GenBank/DDBJ databases">
        <authorList>
            <person name="Cohen D.B."/>
            <person name="Kent A.D."/>
        </authorList>
    </citation>
    <scope>NUCLEOTIDE SEQUENCE [LARGE SCALE GENOMIC DNA]</scope>
    <source>
        <strain evidence="2">1</strain>
    </source>
</reference>
<keyword evidence="3" id="KW-1185">Reference proteome</keyword>